<dbReference type="Proteomes" id="UP000586042">
    <property type="component" value="Unassembled WGS sequence"/>
</dbReference>
<dbReference type="RefSeq" id="WP_175592479.1">
    <property type="nucleotide sequence ID" value="NZ_JABWGN010000010.1"/>
</dbReference>
<comment type="caution">
    <text evidence="4">The sequence shown here is derived from an EMBL/GenBank/DDBJ whole genome shotgun (WGS) entry which is preliminary data.</text>
</comment>
<evidence type="ECO:0000313" key="5">
    <source>
        <dbReference type="Proteomes" id="UP000586042"/>
    </source>
</evidence>
<gene>
    <name evidence="4" type="ORF">HTZ77_27030</name>
</gene>
<accession>A0A7Y6M5W4</accession>
<dbReference type="AlphaFoldDB" id="A0A7Y6M5W4"/>
<protein>
    <submittedName>
        <fullName evidence="4">DUF3592 domain-containing protein</fullName>
    </submittedName>
</protein>
<feature type="transmembrane region" description="Helical" evidence="2">
    <location>
        <begin position="6"/>
        <end position="25"/>
    </location>
</feature>
<evidence type="ECO:0000259" key="3">
    <source>
        <dbReference type="Pfam" id="PF12158"/>
    </source>
</evidence>
<feature type="transmembrane region" description="Helical" evidence="2">
    <location>
        <begin position="118"/>
        <end position="140"/>
    </location>
</feature>
<keyword evidence="5" id="KW-1185">Reference proteome</keyword>
<proteinExistence type="predicted"/>
<evidence type="ECO:0000256" key="1">
    <source>
        <dbReference type="SAM" id="MobiDB-lite"/>
    </source>
</evidence>
<evidence type="ECO:0000256" key="2">
    <source>
        <dbReference type="SAM" id="Phobius"/>
    </source>
</evidence>
<keyword evidence="2" id="KW-1133">Transmembrane helix</keyword>
<feature type="domain" description="DUF3592" evidence="3">
    <location>
        <begin position="41"/>
        <end position="106"/>
    </location>
</feature>
<evidence type="ECO:0000313" key="4">
    <source>
        <dbReference type="EMBL" id="NUW35056.1"/>
    </source>
</evidence>
<keyword evidence="2" id="KW-0472">Membrane</keyword>
<dbReference type="Pfam" id="PF12158">
    <property type="entry name" value="DUF3592"/>
    <property type="match status" value="1"/>
</dbReference>
<feature type="region of interest" description="Disordered" evidence="1">
    <location>
        <begin position="152"/>
        <end position="182"/>
    </location>
</feature>
<sequence length="182" mass="18881">MLDDLVTYFPLLFVAFGVLILLFSIKGMVDGRRFAQRAERVPGVVSDVRTTFTGQGEHLRARRRPVLTFTTLDGQEITTEARTTSDLGVGNATDVLYDPQDPTRAVPAGNIGGGPGGIVVGLIAVIVGLAFFAGVSGAFAGVGGGAGDGRVGHGGSGTQCEMQKPDGTVEPMECPPGLFDDE</sequence>
<keyword evidence="2" id="KW-0812">Transmembrane</keyword>
<dbReference type="EMBL" id="JABWGN010000010">
    <property type="protein sequence ID" value="NUW35056.1"/>
    <property type="molecule type" value="Genomic_DNA"/>
</dbReference>
<organism evidence="4 5">
    <name type="scientific">Nonomuraea montanisoli</name>
    <dbReference type="NCBI Taxonomy" id="2741721"/>
    <lineage>
        <taxon>Bacteria</taxon>
        <taxon>Bacillati</taxon>
        <taxon>Actinomycetota</taxon>
        <taxon>Actinomycetes</taxon>
        <taxon>Streptosporangiales</taxon>
        <taxon>Streptosporangiaceae</taxon>
        <taxon>Nonomuraea</taxon>
    </lineage>
</organism>
<reference evidence="4 5" key="1">
    <citation type="submission" date="2020-06" db="EMBL/GenBank/DDBJ databases">
        <title>Nonomuraea sp. SMC257, a novel actinomycete isolated from soil.</title>
        <authorList>
            <person name="Chanama M."/>
        </authorList>
    </citation>
    <scope>NUCLEOTIDE SEQUENCE [LARGE SCALE GENOMIC DNA]</scope>
    <source>
        <strain evidence="4 5">SMC257</strain>
    </source>
</reference>
<name>A0A7Y6M5W4_9ACTN</name>
<dbReference type="InterPro" id="IPR021994">
    <property type="entry name" value="DUF3592"/>
</dbReference>